<dbReference type="Pfam" id="PF01494">
    <property type="entry name" value="FAD_binding_3"/>
    <property type="match status" value="1"/>
</dbReference>
<organism evidence="3 4">
    <name type="scientific">Nocardia arthritidis</name>
    <dbReference type="NCBI Taxonomy" id="228602"/>
    <lineage>
        <taxon>Bacteria</taxon>
        <taxon>Bacillati</taxon>
        <taxon>Actinomycetota</taxon>
        <taxon>Actinomycetes</taxon>
        <taxon>Mycobacteriales</taxon>
        <taxon>Nocardiaceae</taxon>
        <taxon>Nocardia</taxon>
    </lineage>
</organism>
<dbReference type="PANTHER" id="PTHR46865:SF2">
    <property type="entry name" value="MONOOXYGENASE"/>
    <property type="match status" value="1"/>
</dbReference>
<sequence>MWNSFVDDRTDSPDLGPEHKQGRSAMSNSKSILVCGGGIAGNAVALQLARAGIATTVVERASAPRPGGQAVDLRGPSRRVAERMGLMPGIRKRQLDERGMAFVDARGRKLVRMPVEMFDGRGIIADIEITRGDLNQVLLDEIDALPASSGTVDYRYGEWAERVREDADGVEVTFASGAVERFDLVIGADGLHSALREQVFGPDESIVENLGGYISFFTVPTPSGLDLETGWVGVHIVPGSVFALRPDTNPATSMAIISVGQPLVSGLRGDAAAQRQLIRERLTGGGWMIPEVLAAMDDAPDFYFDELARVRLPSWSRGRVVLLGDAAFCGSPVTGMGTALAIIGAYLLAGEIATTPDDHARAFGRYEELLRPMVTAIQKGLETRVRLRHPRSRAGIALTLAIFRVITARSLAPLRSRLSKLLGDEADEFPLPDYSGRTEPAA</sequence>
<dbReference type="AlphaFoldDB" id="A0A6G9YJB8"/>
<reference evidence="3 4" key="1">
    <citation type="journal article" date="2019" name="ACS Chem. Biol.">
        <title>Identification and Mobilization of a Cryptic Antibiotic Biosynthesis Gene Locus from a Human-Pathogenic Nocardia Isolate.</title>
        <authorList>
            <person name="Herisse M."/>
            <person name="Ishida K."/>
            <person name="Porter J.L."/>
            <person name="Howden B."/>
            <person name="Hertweck C."/>
            <person name="Stinear T.P."/>
            <person name="Pidot S.J."/>
        </authorList>
    </citation>
    <scope>NUCLEOTIDE SEQUENCE [LARGE SCALE GENOMIC DNA]</scope>
    <source>
        <strain evidence="3 4">AUSMDU00012717</strain>
    </source>
</reference>
<evidence type="ECO:0000259" key="2">
    <source>
        <dbReference type="Pfam" id="PF01494"/>
    </source>
</evidence>
<dbReference type="InterPro" id="IPR036188">
    <property type="entry name" value="FAD/NAD-bd_sf"/>
</dbReference>
<feature type="region of interest" description="Disordered" evidence="1">
    <location>
        <begin position="1"/>
        <end position="27"/>
    </location>
</feature>
<dbReference type="Gene3D" id="3.50.50.60">
    <property type="entry name" value="FAD/NAD(P)-binding domain"/>
    <property type="match status" value="1"/>
</dbReference>
<keyword evidence="3" id="KW-0503">Monooxygenase</keyword>
<feature type="domain" description="FAD-binding" evidence="2">
    <location>
        <begin position="32"/>
        <end position="360"/>
    </location>
</feature>
<feature type="compositionally biased region" description="Basic and acidic residues" evidence="1">
    <location>
        <begin position="1"/>
        <end position="21"/>
    </location>
</feature>
<evidence type="ECO:0000313" key="3">
    <source>
        <dbReference type="EMBL" id="QIS13033.1"/>
    </source>
</evidence>
<dbReference type="Gene3D" id="3.30.9.10">
    <property type="entry name" value="D-Amino Acid Oxidase, subunit A, domain 2"/>
    <property type="match status" value="1"/>
</dbReference>
<gene>
    <name evidence="3" type="ORF">F5544_25895</name>
</gene>
<dbReference type="SUPFAM" id="SSF51905">
    <property type="entry name" value="FAD/NAD(P)-binding domain"/>
    <property type="match status" value="1"/>
</dbReference>
<name>A0A6G9YJB8_9NOCA</name>
<dbReference type="PRINTS" id="PR00420">
    <property type="entry name" value="RNGMNOXGNASE"/>
</dbReference>
<dbReference type="EMBL" id="CP046172">
    <property type="protein sequence ID" value="QIS13033.1"/>
    <property type="molecule type" value="Genomic_DNA"/>
</dbReference>
<protein>
    <submittedName>
        <fullName evidence="3">FAD-binding monooxygenase</fullName>
    </submittedName>
</protein>
<keyword evidence="4" id="KW-1185">Reference proteome</keyword>
<evidence type="ECO:0000256" key="1">
    <source>
        <dbReference type="SAM" id="MobiDB-lite"/>
    </source>
</evidence>
<dbReference type="KEGG" id="nah:F5544_25895"/>
<dbReference type="GO" id="GO:0004497">
    <property type="term" value="F:monooxygenase activity"/>
    <property type="evidence" value="ECO:0007669"/>
    <property type="project" value="UniProtKB-KW"/>
</dbReference>
<dbReference type="PANTHER" id="PTHR46865">
    <property type="entry name" value="OXIDOREDUCTASE-RELATED"/>
    <property type="match status" value="1"/>
</dbReference>
<dbReference type="InterPro" id="IPR051704">
    <property type="entry name" value="FAD_aromatic-hydroxylase"/>
</dbReference>
<dbReference type="InterPro" id="IPR002938">
    <property type="entry name" value="FAD-bd"/>
</dbReference>
<evidence type="ECO:0000313" key="4">
    <source>
        <dbReference type="Proteomes" id="UP000503540"/>
    </source>
</evidence>
<dbReference type="GO" id="GO:0071949">
    <property type="term" value="F:FAD binding"/>
    <property type="evidence" value="ECO:0007669"/>
    <property type="project" value="InterPro"/>
</dbReference>
<keyword evidence="3" id="KW-0560">Oxidoreductase</keyword>
<proteinExistence type="predicted"/>
<dbReference type="Proteomes" id="UP000503540">
    <property type="component" value="Chromosome"/>
</dbReference>
<accession>A0A6G9YJB8</accession>